<dbReference type="EMBL" id="HBUE01192175">
    <property type="protein sequence ID" value="CAG6525708.1"/>
    <property type="molecule type" value="Transcribed_RNA"/>
</dbReference>
<dbReference type="AlphaFoldDB" id="A0A8D8H048"/>
<feature type="compositionally biased region" description="Basic and acidic residues" evidence="1">
    <location>
        <begin position="1"/>
        <end position="10"/>
    </location>
</feature>
<dbReference type="EMBL" id="HBUE01298100">
    <property type="protein sequence ID" value="CAG6577416.1"/>
    <property type="molecule type" value="Transcribed_RNA"/>
</dbReference>
<evidence type="ECO:0000256" key="1">
    <source>
        <dbReference type="SAM" id="MobiDB-lite"/>
    </source>
</evidence>
<accession>A0A8D8H048</accession>
<feature type="domain" description="BEN" evidence="2">
    <location>
        <begin position="239"/>
        <end position="351"/>
    </location>
</feature>
<dbReference type="InterPro" id="IPR018379">
    <property type="entry name" value="BEN_domain"/>
</dbReference>
<feature type="compositionally biased region" description="Polar residues" evidence="1">
    <location>
        <begin position="86"/>
        <end position="98"/>
    </location>
</feature>
<feature type="region of interest" description="Disordered" evidence="1">
    <location>
        <begin position="1"/>
        <end position="49"/>
    </location>
</feature>
<evidence type="ECO:0000313" key="3">
    <source>
        <dbReference type="EMBL" id="CAG6525708.1"/>
    </source>
</evidence>
<protein>
    <submittedName>
        <fullName evidence="3">(northern house mosquito) hypothetical protein</fullName>
    </submittedName>
</protein>
<name>A0A8D8H048_CULPI</name>
<dbReference type="PROSITE" id="PS51457">
    <property type="entry name" value="BEN"/>
    <property type="match status" value="1"/>
</dbReference>
<reference evidence="3" key="1">
    <citation type="submission" date="2021-05" db="EMBL/GenBank/DDBJ databases">
        <authorList>
            <person name="Alioto T."/>
            <person name="Alioto T."/>
            <person name="Gomez Garrido J."/>
        </authorList>
    </citation>
    <scope>NUCLEOTIDE SEQUENCE</scope>
</reference>
<proteinExistence type="predicted"/>
<evidence type="ECO:0000259" key="2">
    <source>
        <dbReference type="PROSITE" id="PS51457"/>
    </source>
</evidence>
<feature type="compositionally biased region" description="Acidic residues" evidence="1">
    <location>
        <begin position="116"/>
        <end position="134"/>
    </location>
</feature>
<sequence length="363" mass="39967">MGRTKKENPKKVKTTAKSAQQKRSRKAGAEPQERQKKQQSAAKTVNDSALKLKLDEKLQKSGISLSQNGLEMVSIPSGAFIENCPGPSTSKDPLNLSVTAVPEAATKNGSLSLMTSDEEDDSQEGDGDYDDGLTSEEETLDKFSKLHVHTEVAKQSAAMEEDPFPMPIKAEKTPPRATPQPENDALTYVNMWKNKFLHQLEQTKELSNSLLKEKAKSSRLNQLVITQMAMIRELRLGKETSVFTTEAGVDITVSEMEDISSQSKHAADFAQRLAVFFYGTEGLRTMKVTTKGGQAMKPISPKKLKFIHNKARQHVAKVAGLDAYEKISIEANAATLNKALAEKIQNLRKAQVLKEAHGNNVFN</sequence>
<organism evidence="3">
    <name type="scientific">Culex pipiens</name>
    <name type="common">House mosquito</name>
    <dbReference type="NCBI Taxonomy" id="7175"/>
    <lineage>
        <taxon>Eukaryota</taxon>
        <taxon>Metazoa</taxon>
        <taxon>Ecdysozoa</taxon>
        <taxon>Arthropoda</taxon>
        <taxon>Hexapoda</taxon>
        <taxon>Insecta</taxon>
        <taxon>Pterygota</taxon>
        <taxon>Neoptera</taxon>
        <taxon>Endopterygota</taxon>
        <taxon>Diptera</taxon>
        <taxon>Nematocera</taxon>
        <taxon>Culicoidea</taxon>
        <taxon>Culicidae</taxon>
        <taxon>Culicinae</taxon>
        <taxon>Culicini</taxon>
        <taxon>Culex</taxon>
        <taxon>Culex</taxon>
    </lineage>
</organism>
<feature type="region of interest" description="Disordered" evidence="1">
    <location>
        <begin position="80"/>
        <end position="134"/>
    </location>
</feature>
<feature type="compositionally biased region" description="Polar residues" evidence="1">
    <location>
        <begin position="38"/>
        <end position="47"/>
    </location>
</feature>
<feature type="compositionally biased region" description="Basic and acidic residues" evidence="1">
    <location>
        <begin position="27"/>
        <end position="36"/>
    </location>
</feature>
<dbReference type="GO" id="GO:0003677">
    <property type="term" value="F:DNA binding"/>
    <property type="evidence" value="ECO:0007669"/>
    <property type="project" value="InterPro"/>
</dbReference>